<sequence>MSPGRNDMCQLRSSPSSIMRASARGFRRTKYMRSGSAPDDASAWPAGRRGAWVVCGDSLPHVTHRAHLGRGEARNEVHKEYKILKKEGRYNVKAVVEIVLSGEVYRIIDGGASHKSEYRIVGAGGELHKSAHLLSSLHLTILSPRAADGAEDGPRWSPPSPMMRRADEELRAHQSQRRRLAGHSPMPSMSNHSLCYFRLTHRAEQELAEPASNPAPPQELAPRADADLQGRGELESLAYVFLNGLLQLFLLDVELRA</sequence>
<reference evidence="3" key="1">
    <citation type="submission" date="2013-06" db="EMBL/GenBank/DDBJ databases">
        <authorList>
            <person name="Zhao Q."/>
        </authorList>
    </citation>
    <scope>NUCLEOTIDE SEQUENCE</scope>
    <source>
        <strain evidence="3">cv. W1943</strain>
    </source>
</reference>
<keyword evidence="3" id="KW-1185">Reference proteome</keyword>
<evidence type="ECO:0000256" key="1">
    <source>
        <dbReference type="SAM" id="MobiDB-lite"/>
    </source>
</evidence>
<dbReference type="EnsemblPlants" id="ORUFI01G46250.1">
    <property type="protein sequence ID" value="ORUFI01G46250.1"/>
    <property type="gene ID" value="ORUFI01G46250"/>
</dbReference>
<dbReference type="Proteomes" id="UP000008022">
    <property type="component" value="Unassembled WGS sequence"/>
</dbReference>
<organism evidence="2 3">
    <name type="scientific">Oryza rufipogon</name>
    <name type="common">Brownbeard rice</name>
    <name type="synonym">Asian wild rice</name>
    <dbReference type="NCBI Taxonomy" id="4529"/>
    <lineage>
        <taxon>Eukaryota</taxon>
        <taxon>Viridiplantae</taxon>
        <taxon>Streptophyta</taxon>
        <taxon>Embryophyta</taxon>
        <taxon>Tracheophyta</taxon>
        <taxon>Spermatophyta</taxon>
        <taxon>Magnoliopsida</taxon>
        <taxon>Liliopsida</taxon>
        <taxon>Poales</taxon>
        <taxon>Poaceae</taxon>
        <taxon>BOP clade</taxon>
        <taxon>Oryzoideae</taxon>
        <taxon>Oryzeae</taxon>
        <taxon>Oryzinae</taxon>
        <taxon>Oryza</taxon>
    </lineage>
</organism>
<reference evidence="2" key="2">
    <citation type="submission" date="2015-06" db="UniProtKB">
        <authorList>
            <consortium name="EnsemblPlants"/>
        </authorList>
    </citation>
    <scope>IDENTIFICATION</scope>
</reference>
<dbReference type="AlphaFoldDB" id="A0A0E0N772"/>
<evidence type="ECO:0000313" key="3">
    <source>
        <dbReference type="Proteomes" id="UP000008022"/>
    </source>
</evidence>
<accession>A0A0E0N772</accession>
<name>A0A0E0N772_ORYRU</name>
<dbReference type="HOGENOM" id="CLU_1083315_0_0_1"/>
<protein>
    <submittedName>
        <fullName evidence="2">Uncharacterized protein</fullName>
    </submittedName>
</protein>
<feature type="region of interest" description="Disordered" evidence="1">
    <location>
        <begin position="168"/>
        <end position="187"/>
    </location>
</feature>
<evidence type="ECO:0000313" key="2">
    <source>
        <dbReference type="EnsemblPlants" id="ORUFI01G46250.1"/>
    </source>
</evidence>
<proteinExistence type="predicted"/>
<dbReference type="Gramene" id="ORUFI01G46250.1">
    <property type="protein sequence ID" value="ORUFI01G46250.1"/>
    <property type="gene ID" value="ORUFI01G46250"/>
</dbReference>